<feature type="domain" description="EamA" evidence="7">
    <location>
        <begin position="5"/>
        <end position="140"/>
    </location>
</feature>
<evidence type="ECO:0000256" key="6">
    <source>
        <dbReference type="SAM" id="Phobius"/>
    </source>
</evidence>
<gene>
    <name evidence="8" type="ORF">OCC_08485</name>
</gene>
<dbReference type="InterPro" id="IPR050638">
    <property type="entry name" value="AA-Vitamin_Transporters"/>
</dbReference>
<feature type="transmembrane region" description="Helical" evidence="6">
    <location>
        <begin position="124"/>
        <end position="141"/>
    </location>
</feature>
<dbReference type="Proteomes" id="UP000015502">
    <property type="component" value="Chromosome"/>
</dbReference>
<organism evidence="8 9">
    <name type="scientific">Thermococcus litoralis (strain ATCC 51850 / DSM 5473 / JCM 8560 / NS-C)</name>
    <dbReference type="NCBI Taxonomy" id="523849"/>
    <lineage>
        <taxon>Archaea</taxon>
        <taxon>Methanobacteriati</taxon>
        <taxon>Methanobacteriota</taxon>
        <taxon>Thermococci</taxon>
        <taxon>Thermococcales</taxon>
        <taxon>Thermococcaceae</taxon>
        <taxon>Thermococcus</taxon>
    </lineage>
</organism>
<reference evidence="8 9" key="1">
    <citation type="journal article" date="2012" name="J. Bacteriol.">
        <title>Genome sequence of the model hyperthermophilic archaeon Thermococcus litoralis NS-C.</title>
        <authorList>
            <person name="Gardner A.F."/>
            <person name="Kumar S."/>
            <person name="Perler F.B."/>
        </authorList>
    </citation>
    <scope>NUCLEOTIDE SEQUENCE [LARGE SCALE GENOMIC DNA]</scope>
    <source>
        <strain evidence="9">ATCC 51850 / DSM 5473 / JCM 8560 / NS-C</strain>
    </source>
</reference>
<name>H3ZKS7_THELN</name>
<evidence type="ECO:0000256" key="5">
    <source>
        <dbReference type="ARBA" id="ARBA00023136"/>
    </source>
</evidence>
<dbReference type="InterPro" id="IPR000620">
    <property type="entry name" value="EamA_dom"/>
</dbReference>
<dbReference type="GO" id="GO:0005886">
    <property type="term" value="C:plasma membrane"/>
    <property type="evidence" value="ECO:0007669"/>
    <property type="project" value="UniProtKB-SubCell"/>
</dbReference>
<sequence length="288" mass="31079">MNTLLGALLALISAFGWGTASVLVKIGMRNKSAVTVNIVRLYITALFYACLFLFTGNYAEILSLNWQVLVIAFISGQFGFVIGDYFYFSALRLMGVSRTVPITASYPLWTILWAWLFLGRSINAQITIGAFLIFLAIVIVRKGEIEEHLDTKGFLFALLAPISWSIAITLLDFLSSQVSPLSLAGIRMIFAAFGISAFLPKYSEELREITRREVAILSGAALLGLIIGQYAFVKSVSLVGSQISAPVSAVNPIISSLLAIAVLKEPPNAKIILGLVLAVAGVILITTA</sequence>
<evidence type="ECO:0000256" key="1">
    <source>
        <dbReference type="ARBA" id="ARBA00004651"/>
    </source>
</evidence>
<dbReference type="AlphaFoldDB" id="H3ZKS7"/>
<keyword evidence="4 6" id="KW-1133">Transmembrane helix</keyword>
<feature type="transmembrane region" description="Helical" evidence="6">
    <location>
        <begin position="181"/>
        <end position="202"/>
    </location>
</feature>
<dbReference type="KEGG" id="tlt:OCC_08485"/>
<feature type="transmembrane region" description="Helical" evidence="6">
    <location>
        <begin position="214"/>
        <end position="233"/>
    </location>
</feature>
<accession>H3ZKS7</accession>
<proteinExistence type="predicted"/>
<protein>
    <submittedName>
        <fullName evidence="8">Permease</fullName>
    </submittedName>
</protein>
<dbReference type="OrthoDB" id="29208at2157"/>
<evidence type="ECO:0000256" key="2">
    <source>
        <dbReference type="ARBA" id="ARBA00022475"/>
    </source>
</evidence>
<evidence type="ECO:0000259" key="7">
    <source>
        <dbReference type="Pfam" id="PF00892"/>
    </source>
</evidence>
<dbReference type="HOGENOM" id="CLU_082650_1_0_2"/>
<feature type="domain" description="EamA" evidence="7">
    <location>
        <begin position="152"/>
        <end position="286"/>
    </location>
</feature>
<feature type="transmembrane region" description="Helical" evidence="6">
    <location>
        <begin position="38"/>
        <end position="58"/>
    </location>
</feature>
<feature type="transmembrane region" description="Helical" evidence="6">
    <location>
        <begin position="245"/>
        <end position="263"/>
    </location>
</feature>
<feature type="transmembrane region" description="Helical" evidence="6">
    <location>
        <begin position="64"/>
        <end position="88"/>
    </location>
</feature>
<evidence type="ECO:0000256" key="4">
    <source>
        <dbReference type="ARBA" id="ARBA00022989"/>
    </source>
</evidence>
<dbReference type="Pfam" id="PF00892">
    <property type="entry name" value="EamA"/>
    <property type="match status" value="2"/>
</dbReference>
<dbReference type="PaxDb" id="523849-OCC_08485"/>
<dbReference type="PANTHER" id="PTHR32322">
    <property type="entry name" value="INNER MEMBRANE TRANSPORTER"/>
    <property type="match status" value="1"/>
</dbReference>
<dbReference type="EMBL" id="CP006670">
    <property type="protein sequence ID" value="EHR79509.1"/>
    <property type="molecule type" value="Genomic_DNA"/>
</dbReference>
<dbReference type="Gene3D" id="1.10.3730.20">
    <property type="match status" value="1"/>
</dbReference>
<keyword evidence="3 6" id="KW-0812">Transmembrane</keyword>
<feature type="transmembrane region" description="Helical" evidence="6">
    <location>
        <begin position="100"/>
        <end position="118"/>
    </location>
</feature>
<dbReference type="PANTHER" id="PTHR32322:SF18">
    <property type="entry name" value="S-ADENOSYLMETHIONINE_S-ADENOSYLHOMOCYSTEINE TRANSPORTER"/>
    <property type="match status" value="1"/>
</dbReference>
<feature type="transmembrane region" description="Helical" evidence="6">
    <location>
        <begin position="270"/>
        <end position="287"/>
    </location>
</feature>
<feature type="transmembrane region" description="Helical" evidence="6">
    <location>
        <begin position="6"/>
        <end position="26"/>
    </location>
</feature>
<evidence type="ECO:0000313" key="9">
    <source>
        <dbReference type="Proteomes" id="UP000015502"/>
    </source>
</evidence>
<comment type="subcellular location">
    <subcellularLocation>
        <location evidence="1">Cell membrane</location>
        <topology evidence="1">Multi-pass membrane protein</topology>
    </subcellularLocation>
</comment>
<dbReference type="GeneID" id="16550721"/>
<feature type="transmembrane region" description="Helical" evidence="6">
    <location>
        <begin position="153"/>
        <end position="175"/>
    </location>
</feature>
<keyword evidence="2" id="KW-1003">Cell membrane</keyword>
<evidence type="ECO:0000256" key="3">
    <source>
        <dbReference type="ARBA" id="ARBA00022692"/>
    </source>
</evidence>
<dbReference type="STRING" id="523849.OCC_08485"/>
<dbReference type="SUPFAM" id="SSF103481">
    <property type="entry name" value="Multidrug resistance efflux transporter EmrE"/>
    <property type="match status" value="2"/>
</dbReference>
<dbReference type="RefSeq" id="WP_004066813.1">
    <property type="nucleotide sequence ID" value="NC_022084.1"/>
</dbReference>
<dbReference type="InterPro" id="IPR037185">
    <property type="entry name" value="EmrE-like"/>
</dbReference>
<evidence type="ECO:0000313" key="8">
    <source>
        <dbReference type="EMBL" id="EHR79509.1"/>
    </source>
</evidence>
<keyword evidence="5 6" id="KW-0472">Membrane</keyword>
<keyword evidence="9" id="KW-1185">Reference proteome</keyword>